<accession>A0A7C4D7P7</accession>
<proteinExistence type="predicted"/>
<evidence type="ECO:0000256" key="1">
    <source>
        <dbReference type="ARBA" id="ARBA00022694"/>
    </source>
</evidence>
<keyword evidence="1" id="KW-0819">tRNA processing</keyword>
<name>A0A7C4D7P7_STAMA</name>
<gene>
    <name evidence="2" type="ORF">ENU14_01285</name>
</gene>
<organism evidence="2">
    <name type="scientific">Staphylothermus marinus</name>
    <dbReference type="NCBI Taxonomy" id="2280"/>
    <lineage>
        <taxon>Archaea</taxon>
        <taxon>Thermoproteota</taxon>
        <taxon>Thermoprotei</taxon>
        <taxon>Desulfurococcales</taxon>
        <taxon>Desulfurococcaceae</taxon>
        <taxon>Staphylothermus</taxon>
    </lineage>
</organism>
<dbReference type="InterPro" id="IPR002738">
    <property type="entry name" value="RNase_P_p30"/>
</dbReference>
<dbReference type="EMBL" id="DTBJ01000013">
    <property type="protein sequence ID" value="HGM58212.1"/>
    <property type="molecule type" value="Genomic_DNA"/>
</dbReference>
<dbReference type="AlphaFoldDB" id="A0A7C4D7P7"/>
<sequence>MWIKKIDDEILNLLHRMKYRAVVVENLDCNKPITRGNIVIVKKIVIETDSRKELKKSLKNIKRERNIVSVKPKSVEASRMAAHDTRVDTIILDENTVYYMDKQQFSLMKQYSKPIEIPLNIFYSSIDSSLKSMIYRRVKYYLYYTKQPLIVSSRASEWYELMNPKIAVLILSQILGIDKRLALSYLTIYPREILVYNGVSI</sequence>
<dbReference type="GO" id="GO:0008033">
    <property type="term" value="P:tRNA processing"/>
    <property type="evidence" value="ECO:0007669"/>
    <property type="project" value="UniProtKB-KW"/>
</dbReference>
<comment type="caution">
    <text evidence="2">The sequence shown here is derived from an EMBL/GenBank/DDBJ whole genome shotgun (WGS) entry which is preliminary data.</text>
</comment>
<dbReference type="Gene3D" id="3.20.20.140">
    <property type="entry name" value="Metal-dependent hydrolases"/>
    <property type="match status" value="1"/>
</dbReference>
<dbReference type="InterPro" id="IPR016195">
    <property type="entry name" value="Pol/histidinol_Pase-like"/>
</dbReference>
<evidence type="ECO:0000313" key="2">
    <source>
        <dbReference type="EMBL" id="HGM58212.1"/>
    </source>
</evidence>
<reference evidence="2" key="1">
    <citation type="journal article" date="2020" name="mSystems">
        <title>Genome- and Community-Level Interaction Insights into Carbon Utilization and Element Cycling Functions of Hydrothermarchaeota in Hydrothermal Sediment.</title>
        <authorList>
            <person name="Zhou Z."/>
            <person name="Liu Y."/>
            <person name="Xu W."/>
            <person name="Pan J."/>
            <person name="Luo Z.H."/>
            <person name="Li M."/>
        </authorList>
    </citation>
    <scope>NUCLEOTIDE SEQUENCE [LARGE SCALE GENOMIC DNA]</scope>
    <source>
        <strain evidence="2">SpSt-642</strain>
    </source>
</reference>
<dbReference type="Pfam" id="PF01876">
    <property type="entry name" value="RNase_P_p30"/>
    <property type="match status" value="1"/>
</dbReference>
<protein>
    <submittedName>
        <fullName evidence="2">RNase P subunit p30</fullName>
    </submittedName>
</protein>
<dbReference type="SUPFAM" id="SSF89550">
    <property type="entry name" value="PHP domain-like"/>
    <property type="match status" value="1"/>
</dbReference>